<dbReference type="SUPFAM" id="SSF53474">
    <property type="entry name" value="alpha/beta-Hydrolases"/>
    <property type="match status" value="1"/>
</dbReference>
<dbReference type="OrthoDB" id="17560at2759"/>
<gene>
    <name evidence="2" type="ORF">PGLA1383_LOCUS31877</name>
    <name evidence="3" type="ORF">PGLA2088_LOCUS39382</name>
</gene>
<dbReference type="AlphaFoldDB" id="A0A813FL39"/>
<dbReference type="InterPro" id="IPR029058">
    <property type="entry name" value="AB_hydrolase_fold"/>
</dbReference>
<dbReference type="Gene3D" id="3.40.50.1820">
    <property type="entry name" value="alpha/beta hydrolase"/>
    <property type="match status" value="1"/>
</dbReference>
<dbReference type="GO" id="GO:0016787">
    <property type="term" value="F:hydrolase activity"/>
    <property type="evidence" value="ECO:0007669"/>
    <property type="project" value="InterPro"/>
</dbReference>
<protein>
    <recommendedName>
        <fullName evidence="1">Dienelactone hydrolase domain-containing protein</fullName>
    </recommendedName>
</protein>
<evidence type="ECO:0000313" key="4">
    <source>
        <dbReference type="Proteomes" id="UP000654075"/>
    </source>
</evidence>
<dbReference type="PANTHER" id="PTHR17630">
    <property type="entry name" value="DIENELACTONE HYDROLASE"/>
    <property type="match status" value="1"/>
</dbReference>
<dbReference type="Proteomes" id="UP000626109">
    <property type="component" value="Unassembled WGS sequence"/>
</dbReference>
<dbReference type="EMBL" id="CAJNNW010033097">
    <property type="protein sequence ID" value="CAE8717085.1"/>
    <property type="molecule type" value="Genomic_DNA"/>
</dbReference>
<keyword evidence="4" id="KW-1185">Reference proteome</keyword>
<dbReference type="EMBL" id="CAJNNV010025370">
    <property type="protein sequence ID" value="CAE8614144.1"/>
    <property type="molecule type" value="Genomic_DNA"/>
</dbReference>
<dbReference type="Pfam" id="PF01738">
    <property type="entry name" value="DLH"/>
    <property type="match status" value="1"/>
</dbReference>
<evidence type="ECO:0000313" key="3">
    <source>
        <dbReference type="EMBL" id="CAE8717085.1"/>
    </source>
</evidence>
<proteinExistence type="predicted"/>
<dbReference type="Proteomes" id="UP000654075">
    <property type="component" value="Unassembled WGS sequence"/>
</dbReference>
<comment type="caution">
    <text evidence="2">The sequence shown here is derived from an EMBL/GenBank/DDBJ whole genome shotgun (WGS) entry which is preliminary data.</text>
</comment>
<dbReference type="InterPro" id="IPR002925">
    <property type="entry name" value="Dienelactn_hydro"/>
</dbReference>
<dbReference type="PANTHER" id="PTHR17630:SF44">
    <property type="entry name" value="PROTEIN AIM2"/>
    <property type="match status" value="1"/>
</dbReference>
<feature type="domain" description="Dienelactone hydrolase" evidence="1">
    <location>
        <begin position="36"/>
        <end position="211"/>
    </location>
</feature>
<organism evidence="2 4">
    <name type="scientific">Polarella glacialis</name>
    <name type="common">Dinoflagellate</name>
    <dbReference type="NCBI Taxonomy" id="89957"/>
    <lineage>
        <taxon>Eukaryota</taxon>
        <taxon>Sar</taxon>
        <taxon>Alveolata</taxon>
        <taxon>Dinophyceae</taxon>
        <taxon>Suessiales</taxon>
        <taxon>Suessiaceae</taxon>
        <taxon>Polarella</taxon>
    </lineage>
</organism>
<sequence>MSSNGPPPCCPAGAEPMMIVRDYVPRGEMVMLGNMPVYVASPPSPSTRGVVMFTDMFGVHTGRHKQLCDRLAEEGLLVACPDFFVENPYFVNAPAYGCTVCCMASLIFKLVTGKLDKNTLTHTWDASLREKVVGTLLPWMKEKGAKEFASIGFCWGAYGAMKCAALQEFRCSAVFHPSVDGFCKSAGEDDLQICRELKCPTLVVATKQEKPAWLPGGPAQAACEEAVPGKVTFRFEALNHGYMVRAEVDKDATALAALNRGVQEILDLVNANLS</sequence>
<accession>A0A813FL39</accession>
<reference evidence="2" key="1">
    <citation type="submission" date="2021-02" db="EMBL/GenBank/DDBJ databases">
        <authorList>
            <person name="Dougan E. K."/>
            <person name="Rhodes N."/>
            <person name="Thang M."/>
            <person name="Chan C."/>
        </authorList>
    </citation>
    <scope>NUCLEOTIDE SEQUENCE</scope>
</reference>
<name>A0A813FL39_POLGL</name>
<evidence type="ECO:0000313" key="2">
    <source>
        <dbReference type="EMBL" id="CAE8614144.1"/>
    </source>
</evidence>
<evidence type="ECO:0000259" key="1">
    <source>
        <dbReference type="Pfam" id="PF01738"/>
    </source>
</evidence>